<keyword evidence="2" id="KW-1185">Reference proteome</keyword>
<reference evidence="1 2" key="1">
    <citation type="submission" date="2017-12" db="EMBL/GenBank/DDBJ databases">
        <title>Comparative genomics of Botrytis spp.</title>
        <authorList>
            <person name="Valero-Jimenez C.A."/>
            <person name="Tapia P."/>
            <person name="Veloso J."/>
            <person name="Silva-Moreno E."/>
            <person name="Staats M."/>
            <person name="Valdes J.H."/>
            <person name="Van Kan J.A.L."/>
        </authorList>
    </citation>
    <scope>NUCLEOTIDE SEQUENCE [LARGE SCALE GENOMIC DNA]</scope>
    <source>
        <strain evidence="1 2">Be9601</strain>
    </source>
</reference>
<dbReference type="AlphaFoldDB" id="A0A4Z1JJB2"/>
<proteinExistence type="predicted"/>
<evidence type="ECO:0000313" key="2">
    <source>
        <dbReference type="Proteomes" id="UP000297229"/>
    </source>
</evidence>
<comment type="caution">
    <text evidence="1">The sequence shown here is derived from an EMBL/GenBank/DDBJ whole genome shotgun (WGS) entry which is preliminary data.</text>
</comment>
<sequence length="74" mass="7988">MTTWFSTHGIGAIKDSSSTFVMNMMGSSVIVKPTTPDPLTGWVHFATPSPSVDNPDLKNLSIKFYSHSAAAEIM</sequence>
<dbReference type="Proteomes" id="UP000297229">
    <property type="component" value="Unassembled WGS sequence"/>
</dbReference>
<name>A0A4Z1JJB2_9HELO</name>
<evidence type="ECO:0000313" key="1">
    <source>
        <dbReference type="EMBL" id="TGO73576.1"/>
    </source>
</evidence>
<protein>
    <submittedName>
        <fullName evidence="1">Uncharacterized protein</fullName>
    </submittedName>
</protein>
<organism evidence="1 2">
    <name type="scientific">Botrytis elliptica</name>
    <dbReference type="NCBI Taxonomy" id="278938"/>
    <lineage>
        <taxon>Eukaryota</taxon>
        <taxon>Fungi</taxon>
        <taxon>Dikarya</taxon>
        <taxon>Ascomycota</taxon>
        <taxon>Pezizomycotina</taxon>
        <taxon>Leotiomycetes</taxon>
        <taxon>Helotiales</taxon>
        <taxon>Sclerotiniaceae</taxon>
        <taxon>Botrytis</taxon>
    </lineage>
</organism>
<accession>A0A4Z1JJB2</accession>
<gene>
    <name evidence="1" type="ORF">BELL_0349g00020</name>
</gene>
<dbReference type="EMBL" id="PQXM01000347">
    <property type="protein sequence ID" value="TGO73576.1"/>
    <property type="molecule type" value="Genomic_DNA"/>
</dbReference>